<dbReference type="Proteomes" id="UP001203423">
    <property type="component" value="Unassembled WGS sequence"/>
</dbReference>
<protein>
    <submittedName>
        <fullName evidence="1">AAA family ATPase</fullName>
    </submittedName>
</protein>
<dbReference type="InterPro" id="IPR027417">
    <property type="entry name" value="P-loop_NTPase"/>
</dbReference>
<dbReference type="Pfam" id="PF13671">
    <property type="entry name" value="AAA_33"/>
    <property type="match status" value="1"/>
</dbReference>
<gene>
    <name evidence="1" type="ORF">L2764_24405</name>
</gene>
<dbReference type="PANTHER" id="PTHR37807:SF3">
    <property type="entry name" value="OS07G0160300 PROTEIN"/>
    <property type="match status" value="1"/>
</dbReference>
<dbReference type="EMBL" id="JAKIKS010000170">
    <property type="protein sequence ID" value="MCL1127528.1"/>
    <property type="molecule type" value="Genomic_DNA"/>
</dbReference>
<sequence>MLYIFSGLPGTGKSVLSQYLSQCIKGTYLRIDTIEQTMKNQSINVVFDEGYQIAFTLASDNLALGNSVVADCVNPALESREAWRELAMNANVPFCDIEIICSDVVEHQYRIEQRIADIPTLQLPAWEQVMEREYHQWQGDRIVIDTAGKTMDQSKMDLLQALALGSF</sequence>
<evidence type="ECO:0000313" key="1">
    <source>
        <dbReference type="EMBL" id="MCL1127528.1"/>
    </source>
</evidence>
<organism evidence="1 2">
    <name type="scientific">Shewanella surugensis</name>
    <dbReference type="NCBI Taxonomy" id="212020"/>
    <lineage>
        <taxon>Bacteria</taxon>
        <taxon>Pseudomonadati</taxon>
        <taxon>Pseudomonadota</taxon>
        <taxon>Gammaproteobacteria</taxon>
        <taxon>Alteromonadales</taxon>
        <taxon>Shewanellaceae</taxon>
        <taxon>Shewanella</taxon>
    </lineage>
</organism>
<dbReference type="RefSeq" id="WP_248942969.1">
    <property type="nucleotide sequence ID" value="NZ_JAKIKS010000170.1"/>
</dbReference>
<reference evidence="1 2" key="1">
    <citation type="submission" date="2022-01" db="EMBL/GenBank/DDBJ databases">
        <title>Whole genome-based taxonomy of the Shewanellaceae.</title>
        <authorList>
            <person name="Martin-Rodriguez A.J."/>
        </authorList>
    </citation>
    <scope>NUCLEOTIDE SEQUENCE [LARGE SCALE GENOMIC DNA]</scope>
    <source>
        <strain evidence="1 2">DSM 17177</strain>
    </source>
</reference>
<comment type="caution">
    <text evidence="1">The sequence shown here is derived from an EMBL/GenBank/DDBJ whole genome shotgun (WGS) entry which is preliminary data.</text>
</comment>
<dbReference type="Gene3D" id="3.40.50.300">
    <property type="entry name" value="P-loop containing nucleotide triphosphate hydrolases"/>
    <property type="match status" value="1"/>
</dbReference>
<name>A0ABT0LIJ7_9GAMM</name>
<accession>A0ABT0LIJ7</accession>
<evidence type="ECO:0000313" key="2">
    <source>
        <dbReference type="Proteomes" id="UP001203423"/>
    </source>
</evidence>
<proteinExistence type="predicted"/>
<dbReference type="PANTHER" id="PTHR37807">
    <property type="entry name" value="OS07G0160300 PROTEIN"/>
    <property type="match status" value="1"/>
</dbReference>
<keyword evidence="2" id="KW-1185">Reference proteome</keyword>
<dbReference type="SUPFAM" id="SSF52540">
    <property type="entry name" value="P-loop containing nucleoside triphosphate hydrolases"/>
    <property type="match status" value="1"/>
</dbReference>